<name>A0A939GIW9_9BACT</name>
<dbReference type="InterPro" id="IPR038570">
    <property type="entry name" value="HicA_sf"/>
</dbReference>
<keyword evidence="7" id="KW-0346">Stress response</keyword>
<keyword evidence="6" id="KW-0694">RNA-binding</keyword>
<evidence type="ECO:0000256" key="6">
    <source>
        <dbReference type="ARBA" id="ARBA00022884"/>
    </source>
</evidence>
<evidence type="ECO:0000256" key="2">
    <source>
        <dbReference type="ARBA" id="ARBA00022649"/>
    </source>
</evidence>
<keyword evidence="4" id="KW-0255">Endonuclease</keyword>
<dbReference type="GO" id="GO:0003729">
    <property type="term" value="F:mRNA binding"/>
    <property type="evidence" value="ECO:0007669"/>
    <property type="project" value="InterPro"/>
</dbReference>
<protein>
    <submittedName>
        <fullName evidence="8">Type II toxin-antitoxin system HicA family toxin</fullName>
    </submittedName>
</protein>
<evidence type="ECO:0000313" key="8">
    <source>
        <dbReference type="EMBL" id="MBO0937263.1"/>
    </source>
</evidence>
<evidence type="ECO:0000256" key="7">
    <source>
        <dbReference type="ARBA" id="ARBA00023016"/>
    </source>
</evidence>
<evidence type="ECO:0000256" key="1">
    <source>
        <dbReference type="ARBA" id="ARBA00006620"/>
    </source>
</evidence>
<dbReference type="InterPro" id="IPR012933">
    <property type="entry name" value="HicA_mRNA_interferase"/>
</dbReference>
<reference evidence="8" key="1">
    <citation type="submission" date="2021-03" db="EMBL/GenBank/DDBJ databases">
        <title>Fibrella sp. HMF5335 genome sequencing and assembly.</title>
        <authorList>
            <person name="Kang H."/>
            <person name="Kim H."/>
            <person name="Bae S."/>
            <person name="Joh K."/>
        </authorList>
    </citation>
    <scope>NUCLEOTIDE SEQUENCE</scope>
    <source>
        <strain evidence="8">HMF5335</strain>
    </source>
</reference>
<dbReference type="GO" id="GO:0016787">
    <property type="term" value="F:hydrolase activity"/>
    <property type="evidence" value="ECO:0007669"/>
    <property type="project" value="UniProtKB-KW"/>
</dbReference>
<evidence type="ECO:0000313" key="9">
    <source>
        <dbReference type="Proteomes" id="UP000664034"/>
    </source>
</evidence>
<dbReference type="RefSeq" id="WP_207364813.1">
    <property type="nucleotide sequence ID" value="NZ_JAFMYV010000005.1"/>
</dbReference>
<keyword evidence="9" id="KW-1185">Reference proteome</keyword>
<dbReference type="GO" id="GO:0004519">
    <property type="term" value="F:endonuclease activity"/>
    <property type="evidence" value="ECO:0007669"/>
    <property type="project" value="UniProtKB-KW"/>
</dbReference>
<proteinExistence type="inferred from homology"/>
<keyword evidence="5" id="KW-0378">Hydrolase</keyword>
<dbReference type="Proteomes" id="UP000664034">
    <property type="component" value="Unassembled WGS sequence"/>
</dbReference>
<evidence type="ECO:0000256" key="3">
    <source>
        <dbReference type="ARBA" id="ARBA00022722"/>
    </source>
</evidence>
<sequence>MKQVSGKELCRILEQYGWVLKRINGSHHIFTMAGRPERLSVPVHGNQLLKLGLLKASHRSITCQNHTKNTTYGWL</sequence>
<dbReference type="EMBL" id="JAFMYV010000005">
    <property type="protein sequence ID" value="MBO0937263.1"/>
    <property type="molecule type" value="Genomic_DNA"/>
</dbReference>
<comment type="similarity">
    <text evidence="1">Belongs to the HicA mRNA interferase family.</text>
</comment>
<organism evidence="8 9">
    <name type="scientific">Fibrella rubiginis</name>
    <dbReference type="NCBI Taxonomy" id="2817060"/>
    <lineage>
        <taxon>Bacteria</taxon>
        <taxon>Pseudomonadati</taxon>
        <taxon>Bacteroidota</taxon>
        <taxon>Cytophagia</taxon>
        <taxon>Cytophagales</taxon>
        <taxon>Spirosomataceae</taxon>
        <taxon>Fibrella</taxon>
    </lineage>
</organism>
<evidence type="ECO:0000256" key="5">
    <source>
        <dbReference type="ARBA" id="ARBA00022801"/>
    </source>
</evidence>
<comment type="caution">
    <text evidence="8">The sequence shown here is derived from an EMBL/GenBank/DDBJ whole genome shotgun (WGS) entry which is preliminary data.</text>
</comment>
<dbReference type="SUPFAM" id="SSF54786">
    <property type="entry name" value="YcfA/nrd intein domain"/>
    <property type="match status" value="1"/>
</dbReference>
<gene>
    <name evidence="8" type="ORF">J2I47_11965</name>
</gene>
<keyword evidence="3" id="KW-0540">Nuclease</keyword>
<evidence type="ECO:0000256" key="4">
    <source>
        <dbReference type="ARBA" id="ARBA00022759"/>
    </source>
</evidence>
<dbReference type="AlphaFoldDB" id="A0A939GIW9"/>
<dbReference type="Pfam" id="PF07927">
    <property type="entry name" value="HicA_toxin"/>
    <property type="match status" value="1"/>
</dbReference>
<keyword evidence="2" id="KW-1277">Toxin-antitoxin system</keyword>
<dbReference type="Gene3D" id="3.30.920.30">
    <property type="entry name" value="Hypothetical protein"/>
    <property type="match status" value="1"/>
</dbReference>
<accession>A0A939GIW9</accession>